<comment type="caution">
    <text evidence="1">The sequence shown here is derived from an EMBL/GenBank/DDBJ whole genome shotgun (WGS) entry which is preliminary data.</text>
</comment>
<reference evidence="1 2" key="1">
    <citation type="journal article" date="2019" name="Environ. Microbiol.">
        <title>At the nexus of three kingdoms: the genome of the mycorrhizal fungus Gigaspora margarita provides insights into plant, endobacterial and fungal interactions.</title>
        <authorList>
            <person name="Venice F."/>
            <person name="Ghignone S."/>
            <person name="Salvioli di Fossalunga A."/>
            <person name="Amselem J."/>
            <person name="Novero M."/>
            <person name="Xianan X."/>
            <person name="Sedzielewska Toro K."/>
            <person name="Morin E."/>
            <person name="Lipzen A."/>
            <person name="Grigoriev I.V."/>
            <person name="Henrissat B."/>
            <person name="Martin F.M."/>
            <person name="Bonfante P."/>
        </authorList>
    </citation>
    <scope>NUCLEOTIDE SEQUENCE [LARGE SCALE GENOMIC DNA]</scope>
    <source>
        <strain evidence="1 2">BEG34</strain>
    </source>
</reference>
<evidence type="ECO:0000313" key="2">
    <source>
        <dbReference type="Proteomes" id="UP000439903"/>
    </source>
</evidence>
<sequence>MSTTSTTQTQSSTPVVASALETSATGPFTINEKDIYFKKEVFAHSLNYVTRFGAFGLLISAVQNALTRHEYGAASVITKIGRTIIW</sequence>
<protein>
    <submittedName>
        <fullName evidence="1">Uncharacterized protein</fullName>
    </submittedName>
</protein>
<dbReference type="Proteomes" id="UP000439903">
    <property type="component" value="Unassembled WGS sequence"/>
</dbReference>
<gene>
    <name evidence="1" type="ORF">F8M41_006243</name>
</gene>
<proteinExistence type="predicted"/>
<dbReference type="AlphaFoldDB" id="A0A8H4A3Y6"/>
<organism evidence="1 2">
    <name type="scientific">Gigaspora margarita</name>
    <dbReference type="NCBI Taxonomy" id="4874"/>
    <lineage>
        <taxon>Eukaryota</taxon>
        <taxon>Fungi</taxon>
        <taxon>Fungi incertae sedis</taxon>
        <taxon>Mucoromycota</taxon>
        <taxon>Glomeromycotina</taxon>
        <taxon>Glomeromycetes</taxon>
        <taxon>Diversisporales</taxon>
        <taxon>Gigasporaceae</taxon>
        <taxon>Gigaspora</taxon>
    </lineage>
</organism>
<accession>A0A8H4A3Y6</accession>
<evidence type="ECO:0000313" key="1">
    <source>
        <dbReference type="EMBL" id="KAF0426247.1"/>
    </source>
</evidence>
<dbReference type="OrthoDB" id="1913277at2759"/>
<name>A0A8H4A3Y6_GIGMA</name>
<dbReference type="EMBL" id="WTPW01001610">
    <property type="protein sequence ID" value="KAF0426247.1"/>
    <property type="molecule type" value="Genomic_DNA"/>
</dbReference>
<keyword evidence="2" id="KW-1185">Reference proteome</keyword>